<evidence type="ECO:0000313" key="16">
    <source>
        <dbReference type="Proteomes" id="UP000002494"/>
    </source>
</evidence>
<evidence type="ECO:0000256" key="13">
    <source>
        <dbReference type="RuleBase" id="RU364061"/>
    </source>
</evidence>
<reference evidence="15" key="2">
    <citation type="submission" date="2025-08" db="UniProtKB">
        <authorList>
            <consortium name="Ensembl"/>
        </authorList>
    </citation>
    <scope>IDENTIFICATION</scope>
    <source>
        <strain evidence="15">Brown Norway</strain>
    </source>
</reference>
<dbReference type="Gene3D" id="1.20.1070.10">
    <property type="entry name" value="Rhodopsin 7-helix transmembrane proteins"/>
    <property type="match status" value="1"/>
</dbReference>
<dbReference type="AlphaFoldDB" id="A0A8I6GAP9"/>
<dbReference type="AGR" id="RGD:1359168"/>
<evidence type="ECO:0000256" key="8">
    <source>
        <dbReference type="ARBA" id="ARBA00023040"/>
    </source>
</evidence>
<dbReference type="AGR" id="RGD:1359306"/>
<dbReference type="InterPro" id="IPR017452">
    <property type="entry name" value="GPCR_Rhodpsn_7TM"/>
</dbReference>
<sequence length="325" mass="37033">MWLNLSISGEKNMASEHLPMGILFFSQIAVGILGNWSILLHYVMSVITGKCLMPKDQILKHLTLANSLVIISRVTPHIIVQLGLQYLLDDLLCKFTLYSNRVSRGVSLHCTCLLSCFQAITISLSHSRLMTLTHSVSKYMIQFCSLTWLLHLFLSIKTAVHVIGPNSNKNFTRKIKLGYCSAFAFGNSVTGLHLFFVCFTDCVYLSLMVWASVFMVNILYRHKSQLQYIHSTQHSFRVSPEDRATKTILILVFTFVLSYSMSFILVIYTVVFDNPRLWIINIFAFLDTCFPTFCPFILISNNQSTSKDPFPCCSRRKFTIVTCVL</sequence>
<dbReference type="RGD" id="1359168">
    <property type="gene designation" value="Vom1r50"/>
</dbReference>
<evidence type="ECO:0000256" key="12">
    <source>
        <dbReference type="ARBA" id="ARBA00023224"/>
    </source>
</evidence>
<keyword evidence="16" id="KW-1185">Reference proteome</keyword>
<keyword evidence="5 13" id="KW-0589">Pheromone response</keyword>
<keyword evidence="9 13" id="KW-0472">Membrane</keyword>
<keyword evidence="6 13" id="KW-0812">Transmembrane</keyword>
<evidence type="ECO:0000256" key="7">
    <source>
        <dbReference type="ARBA" id="ARBA00022989"/>
    </source>
</evidence>
<dbReference type="InterPro" id="IPR004072">
    <property type="entry name" value="Vmron_rcpt_1"/>
</dbReference>
<keyword evidence="11 13" id="KW-0675">Receptor</keyword>
<feature type="transmembrane region" description="Helical" evidence="13">
    <location>
        <begin position="203"/>
        <end position="220"/>
    </location>
</feature>
<evidence type="ECO:0000256" key="3">
    <source>
        <dbReference type="ARBA" id="ARBA00010663"/>
    </source>
</evidence>
<evidence type="ECO:0000313" key="15">
    <source>
        <dbReference type="Ensembl" id="ENSRNOP00000084585.2"/>
    </source>
</evidence>
<dbReference type="GeneID" id="494267"/>
<comment type="function">
    <text evidence="1">Putative pheromone receptor implicated in the regulation of social as well as reproductive behavior.</text>
</comment>
<feature type="transmembrane region" description="Helical" evidence="13">
    <location>
        <begin position="247"/>
        <end position="271"/>
    </location>
</feature>
<evidence type="ECO:0000256" key="4">
    <source>
        <dbReference type="ARBA" id="ARBA00022475"/>
    </source>
</evidence>
<dbReference type="RGD" id="1359306">
    <property type="gene designation" value="Vom1r46"/>
</dbReference>
<keyword evidence="10" id="KW-1015">Disulfide bond</keyword>
<dbReference type="OMA" id="LPDISCV"/>
<dbReference type="Pfam" id="PF03402">
    <property type="entry name" value="V1R"/>
    <property type="match status" value="1"/>
</dbReference>
<comment type="subcellular location">
    <subcellularLocation>
        <location evidence="2 13">Cell membrane</location>
        <topology evidence="2 13">Multi-pass membrane protein</topology>
    </subcellularLocation>
</comment>
<feature type="transmembrane region" description="Helical" evidence="13">
    <location>
        <begin position="20"/>
        <end position="43"/>
    </location>
</feature>
<dbReference type="GO" id="GO:0019236">
    <property type="term" value="P:response to pheromone"/>
    <property type="evidence" value="ECO:0007669"/>
    <property type="project" value="UniProtKB-KW"/>
</dbReference>
<dbReference type="PROSITE" id="PS50262">
    <property type="entry name" value="G_PROTEIN_RECEP_F1_2"/>
    <property type="match status" value="1"/>
</dbReference>
<evidence type="ECO:0000313" key="17">
    <source>
        <dbReference type="RGD" id="1359168"/>
    </source>
</evidence>
<proteinExistence type="inferred from homology"/>
<dbReference type="PRINTS" id="PR01534">
    <property type="entry name" value="VOMERONASL1R"/>
</dbReference>
<dbReference type="GO" id="GO:0016503">
    <property type="term" value="F:pheromone receptor activity"/>
    <property type="evidence" value="ECO:0007669"/>
    <property type="project" value="InterPro"/>
</dbReference>
<evidence type="ECO:0000256" key="2">
    <source>
        <dbReference type="ARBA" id="ARBA00004651"/>
    </source>
</evidence>
<protein>
    <recommendedName>
        <fullName evidence="13">Vomeronasal type-1 receptor</fullName>
    </recommendedName>
</protein>
<dbReference type="Proteomes" id="UP000002494">
    <property type="component" value="Chromosome 1"/>
</dbReference>
<comment type="similarity">
    <text evidence="3 13">Belongs to the G-protein coupled receptor 1 family.</text>
</comment>
<feature type="domain" description="G-protein coupled receptors family 1 profile" evidence="14">
    <location>
        <begin position="34"/>
        <end position="298"/>
    </location>
</feature>
<name>A0A8I6GAP9_RAT</name>
<evidence type="ECO:0000256" key="11">
    <source>
        <dbReference type="ARBA" id="ARBA00023170"/>
    </source>
</evidence>
<dbReference type="GO" id="GO:0007606">
    <property type="term" value="P:sensory perception of chemical stimulus"/>
    <property type="evidence" value="ECO:0007669"/>
    <property type="project" value="UniProtKB-ARBA"/>
</dbReference>
<dbReference type="GeneTree" id="ENSGT00960000186612"/>
<dbReference type="RefSeq" id="NP_001008918.1">
    <property type="nucleotide sequence ID" value="NM_001008918.2"/>
</dbReference>
<evidence type="ECO:0000256" key="5">
    <source>
        <dbReference type="ARBA" id="ARBA00022507"/>
    </source>
</evidence>
<evidence type="ECO:0000256" key="6">
    <source>
        <dbReference type="ARBA" id="ARBA00022692"/>
    </source>
</evidence>
<feature type="transmembrane region" description="Helical" evidence="13">
    <location>
        <begin position="277"/>
        <end position="299"/>
    </location>
</feature>
<dbReference type="Ensembl" id="ENSRNOT00000109489.2">
    <property type="protein sequence ID" value="ENSRNOP00000084585.2"/>
    <property type="gene ID" value="ENSRNOG00000032817.3"/>
</dbReference>
<evidence type="ECO:0000256" key="10">
    <source>
        <dbReference type="ARBA" id="ARBA00023157"/>
    </source>
</evidence>
<feature type="transmembrane region" description="Helical" evidence="13">
    <location>
        <begin position="139"/>
        <end position="156"/>
    </location>
</feature>
<evidence type="ECO:0000256" key="9">
    <source>
        <dbReference type="ARBA" id="ARBA00023136"/>
    </source>
</evidence>
<accession>A0A8I6GAP9</accession>
<dbReference type="GO" id="GO:0005886">
    <property type="term" value="C:plasma membrane"/>
    <property type="evidence" value="ECO:0007669"/>
    <property type="project" value="UniProtKB-SubCell"/>
</dbReference>
<keyword evidence="4 13" id="KW-1003">Cell membrane</keyword>
<keyword evidence="12 13" id="KW-0807">Transducer</keyword>
<reference evidence="15" key="1">
    <citation type="submission" date="2024-01" db="EMBL/GenBank/DDBJ databases">
        <title>GRCr8: a new rat reference genome assembly contstructed from accurate long reads and long range scaffolding.</title>
        <authorList>
            <person name="Doris P.A."/>
            <person name="Kalbfleisch T."/>
            <person name="Li K."/>
            <person name="Howe K."/>
            <person name="Wood J."/>
        </authorList>
    </citation>
    <scope>NUCLEOTIDE SEQUENCE [LARGE SCALE GENOMIC DNA]</scope>
    <source>
        <strain evidence="15">Brown Norway</strain>
    </source>
</reference>
<feature type="transmembrane region" description="Helical" evidence="13">
    <location>
        <begin position="177"/>
        <end position="197"/>
    </location>
</feature>
<evidence type="ECO:0000259" key="14">
    <source>
        <dbReference type="PROSITE" id="PS50262"/>
    </source>
</evidence>
<dbReference type="SUPFAM" id="SSF81321">
    <property type="entry name" value="Family A G protein-coupled receptor-like"/>
    <property type="match status" value="1"/>
</dbReference>
<evidence type="ECO:0000313" key="18">
    <source>
        <dbReference type="RGD" id="1359306"/>
    </source>
</evidence>
<organism evidence="15 16">
    <name type="scientific">Rattus norvegicus</name>
    <name type="common">Rat</name>
    <dbReference type="NCBI Taxonomy" id="10116"/>
    <lineage>
        <taxon>Eukaryota</taxon>
        <taxon>Metazoa</taxon>
        <taxon>Chordata</taxon>
        <taxon>Craniata</taxon>
        <taxon>Vertebrata</taxon>
        <taxon>Euteleostomi</taxon>
        <taxon>Mammalia</taxon>
        <taxon>Eutheria</taxon>
        <taxon>Euarchontoglires</taxon>
        <taxon>Glires</taxon>
        <taxon>Rodentia</taxon>
        <taxon>Myomorpha</taxon>
        <taxon>Muroidea</taxon>
        <taxon>Muridae</taxon>
        <taxon>Murinae</taxon>
        <taxon>Rattus</taxon>
    </lineage>
</organism>
<gene>
    <name evidence="17" type="primary">Vom1r50</name>
    <name evidence="15 18" type="synonym">Vom1r46</name>
</gene>
<keyword evidence="7 13" id="KW-1133">Transmembrane helix</keyword>
<keyword evidence="8 13" id="KW-0297">G-protein coupled receptor</keyword>
<reference evidence="15" key="3">
    <citation type="submission" date="2025-09" db="UniProtKB">
        <authorList>
            <consortium name="Ensembl"/>
        </authorList>
    </citation>
    <scope>IDENTIFICATION</scope>
    <source>
        <strain evidence="15">Brown Norway</strain>
    </source>
</reference>
<evidence type="ECO:0000256" key="1">
    <source>
        <dbReference type="ARBA" id="ARBA00002233"/>
    </source>
</evidence>
<dbReference type="PANTHER" id="PTHR24062">
    <property type="entry name" value="VOMERONASAL TYPE-1 RECEPTOR"/>
    <property type="match status" value="1"/>
</dbReference>